<gene>
    <name evidence="1" type="ORF">S12H4_26637</name>
</gene>
<dbReference type="EMBL" id="BARW01015135">
    <property type="protein sequence ID" value="GAI91191.1"/>
    <property type="molecule type" value="Genomic_DNA"/>
</dbReference>
<accession>X1TIK2</accession>
<protein>
    <submittedName>
        <fullName evidence="1">Uncharacterized protein</fullName>
    </submittedName>
</protein>
<proteinExistence type="predicted"/>
<reference evidence="1" key="1">
    <citation type="journal article" date="2014" name="Front. Microbiol.">
        <title>High frequency of phylogenetically diverse reductive dehalogenase-homologous genes in deep subseafloor sedimentary metagenomes.</title>
        <authorList>
            <person name="Kawai M."/>
            <person name="Futagami T."/>
            <person name="Toyoda A."/>
            <person name="Takaki Y."/>
            <person name="Nishi S."/>
            <person name="Hori S."/>
            <person name="Arai W."/>
            <person name="Tsubouchi T."/>
            <person name="Morono Y."/>
            <person name="Uchiyama I."/>
            <person name="Ito T."/>
            <person name="Fujiyama A."/>
            <person name="Inagaki F."/>
            <person name="Takami H."/>
        </authorList>
    </citation>
    <scope>NUCLEOTIDE SEQUENCE</scope>
    <source>
        <strain evidence="1">Expedition CK06-06</strain>
    </source>
</reference>
<sequence length="92" mass="10158">MASGSPDWSPKMVTSGSATQNAIASVNATETVVTFSQTVLSLLLYNDGPYAVHISRATDVDTDDFKIPSGSWFMLEFLHNKCQTNNYLLYYL</sequence>
<comment type="caution">
    <text evidence="1">The sequence shown here is derived from an EMBL/GenBank/DDBJ whole genome shotgun (WGS) entry which is preliminary data.</text>
</comment>
<organism evidence="1">
    <name type="scientific">marine sediment metagenome</name>
    <dbReference type="NCBI Taxonomy" id="412755"/>
    <lineage>
        <taxon>unclassified sequences</taxon>
        <taxon>metagenomes</taxon>
        <taxon>ecological metagenomes</taxon>
    </lineage>
</organism>
<name>X1TIK2_9ZZZZ</name>
<evidence type="ECO:0000313" key="1">
    <source>
        <dbReference type="EMBL" id="GAI91191.1"/>
    </source>
</evidence>
<dbReference type="AlphaFoldDB" id="X1TIK2"/>